<evidence type="ECO:0000313" key="2">
    <source>
        <dbReference type="Proteomes" id="UP000092445"/>
    </source>
</evidence>
<dbReference type="EnsemblMetazoa" id="GPAI011669-RA">
    <property type="protein sequence ID" value="GPAI011669-PA"/>
    <property type="gene ID" value="GPAI011669"/>
</dbReference>
<reference evidence="2" key="1">
    <citation type="submission" date="2014-03" db="EMBL/GenBank/DDBJ databases">
        <authorList>
            <person name="Aksoy S."/>
            <person name="Warren W."/>
            <person name="Wilson R.K."/>
        </authorList>
    </citation>
    <scope>NUCLEOTIDE SEQUENCE [LARGE SCALE GENOMIC DNA]</scope>
    <source>
        <strain evidence="2">IAEA</strain>
    </source>
</reference>
<proteinExistence type="predicted"/>
<protein>
    <submittedName>
        <fullName evidence="1">Uncharacterized protein</fullName>
    </submittedName>
</protein>
<dbReference type="AlphaFoldDB" id="A0A1A9ZDU8"/>
<dbReference type="VEuPathDB" id="VectorBase:GPAI011669"/>
<name>A0A1A9ZDU8_GLOPL</name>
<keyword evidence="2" id="KW-1185">Reference proteome</keyword>
<reference evidence="1" key="2">
    <citation type="submission" date="2020-05" db="UniProtKB">
        <authorList>
            <consortium name="EnsemblMetazoa"/>
        </authorList>
    </citation>
    <scope>IDENTIFICATION</scope>
    <source>
        <strain evidence="1">IAEA</strain>
    </source>
</reference>
<dbReference type="Proteomes" id="UP000092445">
    <property type="component" value="Unassembled WGS sequence"/>
</dbReference>
<accession>A0A1A9ZDU8</accession>
<organism evidence="1 2">
    <name type="scientific">Glossina pallidipes</name>
    <name type="common">Tsetse fly</name>
    <dbReference type="NCBI Taxonomy" id="7398"/>
    <lineage>
        <taxon>Eukaryota</taxon>
        <taxon>Metazoa</taxon>
        <taxon>Ecdysozoa</taxon>
        <taxon>Arthropoda</taxon>
        <taxon>Hexapoda</taxon>
        <taxon>Insecta</taxon>
        <taxon>Pterygota</taxon>
        <taxon>Neoptera</taxon>
        <taxon>Endopterygota</taxon>
        <taxon>Diptera</taxon>
        <taxon>Brachycera</taxon>
        <taxon>Muscomorpha</taxon>
        <taxon>Hippoboscoidea</taxon>
        <taxon>Glossinidae</taxon>
        <taxon>Glossina</taxon>
    </lineage>
</organism>
<evidence type="ECO:0000313" key="1">
    <source>
        <dbReference type="EnsemblMetazoa" id="GPAI011669-PA"/>
    </source>
</evidence>
<dbReference type="Gene3D" id="2.60.120.740">
    <property type="match status" value="1"/>
</dbReference>
<sequence length="173" mass="18873">MTLKCAYKDFINSLGTIQLIDKDRQSDFNAEKLKRMITNGVTSHVMENSLVQIYTLLAATLRTYQRAGCDSETLALSCPRGTSISIELAQYGRAGDSTDHSLCPPASQEDFTTVSTTNENGGNVGIGVIHSGTQSEVKPAQSCVVSGLQFISLSISAKLLYRLHFSYNQELEQ</sequence>
<dbReference type="InterPro" id="IPR043159">
    <property type="entry name" value="Lectin_gal-bd_sf"/>
</dbReference>